<reference evidence="1 2" key="1">
    <citation type="submission" date="2023-02" db="EMBL/GenBank/DDBJ databases">
        <title>Genome sequence of Paenibacillus kyungheensis KACC 18744.</title>
        <authorList>
            <person name="Kim S."/>
            <person name="Heo J."/>
            <person name="Kwon S.-W."/>
        </authorList>
    </citation>
    <scope>NUCLEOTIDE SEQUENCE [LARGE SCALE GENOMIC DNA]</scope>
    <source>
        <strain evidence="1 2">KACC 18744</strain>
    </source>
</reference>
<sequence>MNITFTYKRTNKIIEGTLIYRKEDHSFDFEPMRSSDFTILIGYLNITFDSHTRAARQIWGLNSYDSWQHKTLQKTVSFKGDLLLDASIKIESGEAERIIEVDTWSTFYDKQSGWICIGHPECHLAEIAIEFASSTIAILENYTLKAIWLKPHFVT</sequence>
<dbReference type="AlphaFoldDB" id="A0AAX3M1X0"/>
<dbReference type="EMBL" id="CP117416">
    <property type="protein sequence ID" value="WCT56222.1"/>
    <property type="molecule type" value="Genomic_DNA"/>
</dbReference>
<dbReference type="RefSeq" id="WP_273614527.1">
    <property type="nucleotide sequence ID" value="NZ_CP117416.1"/>
</dbReference>
<evidence type="ECO:0000313" key="2">
    <source>
        <dbReference type="Proteomes" id="UP001220509"/>
    </source>
</evidence>
<gene>
    <name evidence="1" type="ORF">PQ456_01450</name>
</gene>
<organism evidence="1 2">
    <name type="scientific">Paenibacillus kyungheensis</name>
    <dbReference type="NCBI Taxonomy" id="1452732"/>
    <lineage>
        <taxon>Bacteria</taxon>
        <taxon>Bacillati</taxon>
        <taxon>Bacillota</taxon>
        <taxon>Bacilli</taxon>
        <taxon>Bacillales</taxon>
        <taxon>Paenibacillaceae</taxon>
        <taxon>Paenibacillus</taxon>
    </lineage>
</organism>
<accession>A0AAX3M1X0</accession>
<name>A0AAX3M1X0_9BACL</name>
<proteinExistence type="predicted"/>
<keyword evidence="2" id="KW-1185">Reference proteome</keyword>
<evidence type="ECO:0008006" key="3">
    <source>
        <dbReference type="Google" id="ProtNLM"/>
    </source>
</evidence>
<dbReference type="Proteomes" id="UP001220509">
    <property type="component" value="Chromosome"/>
</dbReference>
<protein>
    <recommendedName>
        <fullName evidence="3">Immunity protein 50 of polymorphic toxin system</fullName>
    </recommendedName>
</protein>
<evidence type="ECO:0000313" key="1">
    <source>
        <dbReference type="EMBL" id="WCT56222.1"/>
    </source>
</evidence>
<dbReference type="KEGG" id="pka:PQ456_01450"/>